<dbReference type="AlphaFoldDB" id="A0A652YW68"/>
<gene>
    <name evidence="3" type="ORF">FNL38_101312</name>
</gene>
<evidence type="ECO:0000259" key="2">
    <source>
        <dbReference type="Pfam" id="PF20434"/>
    </source>
</evidence>
<comment type="caution">
    <text evidence="3">The sequence shown here is derived from an EMBL/GenBank/DDBJ whole genome shotgun (WGS) entry which is preliminary data.</text>
</comment>
<protein>
    <submittedName>
        <fullName evidence="3">Acetyl esterase/lipase</fullName>
    </submittedName>
</protein>
<organism evidence="3">
    <name type="scientific">Nocardia globerula</name>
    <dbReference type="NCBI Taxonomy" id="1818"/>
    <lineage>
        <taxon>Bacteria</taxon>
        <taxon>Bacillati</taxon>
        <taxon>Actinomycetota</taxon>
        <taxon>Actinomycetes</taxon>
        <taxon>Mycobacteriales</taxon>
        <taxon>Nocardiaceae</taxon>
        <taxon>Nocardia</taxon>
    </lineage>
</organism>
<keyword evidence="1" id="KW-0378">Hydrolase</keyword>
<sequence>MSHRLMTLLRSPKPGALIVRWVFGRDAAKVTDKLRKHAPGGVDAIRDQYYRTDDSDARLDVYFPAGTQTALPTVVWTHGGAWISGNKSNNATYYELLASRGFTVVSLDYSIGPEHRYPTAIGQLNDAHAYILANAERLHVDPSKIFLAGDSAGAQLSSQLATIITNPEYADLVCVKPALHPDQLRGVVLNCGIYDVANMVGGPGIIGWGVDRSLWAYTGDRLFVDSTAAQQMSTLHHVTADFPPAYISGGNADPLTDRQSKPLADKLTGFGVKVDTLFFPEDHEPPLGHEYQFNLDGADGVVAFERTVDFLSARVD</sequence>
<reference evidence="3" key="1">
    <citation type="submission" date="2019-07" db="EMBL/GenBank/DDBJ databases">
        <title>Genomic Encyclopedia of Type Strains, Phase IV (KMG-IV): sequencing the most valuable type-strain genomes for metagenomic binning, comparative biology and taxonomic classification.</title>
        <authorList>
            <person name="Goeker M."/>
        </authorList>
    </citation>
    <scope>NUCLEOTIDE SEQUENCE</scope>
    <source>
        <strain evidence="3">DSM 44596</strain>
    </source>
</reference>
<dbReference type="GO" id="GO:0016787">
    <property type="term" value="F:hydrolase activity"/>
    <property type="evidence" value="ECO:0007669"/>
    <property type="project" value="UniProtKB-KW"/>
</dbReference>
<dbReference type="SUPFAM" id="SSF53474">
    <property type="entry name" value="alpha/beta-Hydrolases"/>
    <property type="match status" value="1"/>
</dbReference>
<evidence type="ECO:0000256" key="1">
    <source>
        <dbReference type="ARBA" id="ARBA00022801"/>
    </source>
</evidence>
<dbReference type="InterPro" id="IPR049492">
    <property type="entry name" value="BD-FAE-like_dom"/>
</dbReference>
<dbReference type="PANTHER" id="PTHR48081">
    <property type="entry name" value="AB HYDROLASE SUPERFAMILY PROTEIN C4A8.06C"/>
    <property type="match status" value="1"/>
</dbReference>
<dbReference type="InterPro" id="IPR029058">
    <property type="entry name" value="AB_hydrolase_fold"/>
</dbReference>
<dbReference type="Pfam" id="PF20434">
    <property type="entry name" value="BD-FAE"/>
    <property type="match status" value="1"/>
</dbReference>
<accession>A0A652YW68</accession>
<dbReference type="EMBL" id="VNIQ01000001">
    <property type="protein sequence ID" value="TYQ07945.1"/>
    <property type="molecule type" value="Genomic_DNA"/>
</dbReference>
<proteinExistence type="predicted"/>
<feature type="domain" description="BD-FAE-like" evidence="2">
    <location>
        <begin position="59"/>
        <end position="267"/>
    </location>
</feature>
<dbReference type="Gene3D" id="3.40.50.1820">
    <property type="entry name" value="alpha/beta hydrolase"/>
    <property type="match status" value="1"/>
</dbReference>
<dbReference type="InterPro" id="IPR050300">
    <property type="entry name" value="GDXG_lipolytic_enzyme"/>
</dbReference>
<evidence type="ECO:0000313" key="3">
    <source>
        <dbReference type="EMBL" id="TYQ07945.1"/>
    </source>
</evidence>
<name>A0A652YW68_NOCGL</name>
<dbReference type="PANTHER" id="PTHR48081:SF6">
    <property type="entry name" value="PEPTIDASE S9 PROLYL OLIGOPEPTIDASE CATALYTIC DOMAIN-CONTAINING PROTEIN"/>
    <property type="match status" value="1"/>
</dbReference>